<keyword evidence="5 11" id="KW-0808">Transferase</keyword>
<evidence type="ECO:0000256" key="6">
    <source>
        <dbReference type="ARBA" id="ARBA00022723"/>
    </source>
</evidence>
<dbReference type="Proteomes" id="UP001314200">
    <property type="component" value="Unassembled WGS sequence"/>
</dbReference>
<keyword evidence="8" id="KW-0460">Magnesium</keyword>
<dbReference type="Pfam" id="PF02424">
    <property type="entry name" value="ApbE"/>
    <property type="match status" value="2"/>
</dbReference>
<evidence type="ECO:0000256" key="10">
    <source>
        <dbReference type="ARBA" id="ARBA00048540"/>
    </source>
</evidence>
<evidence type="ECO:0000313" key="12">
    <source>
        <dbReference type="Proteomes" id="UP001314200"/>
    </source>
</evidence>
<evidence type="ECO:0000256" key="9">
    <source>
        <dbReference type="ARBA" id="ARBA00031306"/>
    </source>
</evidence>
<evidence type="ECO:0000256" key="2">
    <source>
        <dbReference type="ARBA" id="ARBA00011955"/>
    </source>
</evidence>
<keyword evidence="12" id="KW-1185">Reference proteome</keyword>
<comment type="caution">
    <text evidence="11">The sequence shown here is derived from an EMBL/GenBank/DDBJ whole genome shotgun (WGS) entry which is preliminary data.</text>
</comment>
<evidence type="ECO:0000256" key="7">
    <source>
        <dbReference type="ARBA" id="ARBA00022827"/>
    </source>
</evidence>
<sequence length="207" mass="22942">MTKKTNAQFHFLTNVIGKMNIPFTISAAVFEERPALQERFQQQCQKIAADLDQVNAVFSPFKPDSLVSRYADGEREVMLDSTDFQEVFLMADQANQVTEGFFDPFFKGQYDPTGIVKGWAIEKIFNQRLRPLLTDSLVAGVALNGGGDIQAAVANDSELTWMTGIEDPRQPGYLIGKYPLTNAALATSGVNKRGEHIKRVAIDGRAH</sequence>
<dbReference type="InterPro" id="IPR024932">
    <property type="entry name" value="ApbE"/>
</dbReference>
<gene>
    <name evidence="11" type="ORF">R82641_BJNNKPBH_00638</name>
</gene>
<keyword evidence="6" id="KW-0479">Metal-binding</keyword>
<dbReference type="PANTHER" id="PTHR30040">
    <property type="entry name" value="THIAMINE BIOSYNTHESIS LIPOPROTEIN APBE"/>
    <property type="match status" value="1"/>
</dbReference>
<keyword evidence="4" id="KW-0285">Flavoprotein</keyword>
<evidence type="ECO:0000256" key="8">
    <source>
        <dbReference type="ARBA" id="ARBA00022842"/>
    </source>
</evidence>
<evidence type="ECO:0000256" key="3">
    <source>
        <dbReference type="ARBA" id="ARBA00016337"/>
    </source>
</evidence>
<reference evidence="11 12" key="1">
    <citation type="submission" date="2023-10" db="EMBL/GenBank/DDBJ databases">
        <authorList>
            <person name="Botero Cardona J."/>
        </authorList>
    </citation>
    <scope>NUCLEOTIDE SEQUENCE [LARGE SCALE GENOMIC DNA]</scope>
    <source>
        <strain evidence="11 12">R-82641</strain>
    </source>
</reference>
<evidence type="ECO:0000313" key="11">
    <source>
        <dbReference type="EMBL" id="CAK1238398.1"/>
    </source>
</evidence>
<comment type="catalytic activity">
    <reaction evidence="10">
        <text>L-threonyl-[protein] + FAD = FMN-L-threonyl-[protein] + AMP + H(+)</text>
        <dbReference type="Rhea" id="RHEA:36847"/>
        <dbReference type="Rhea" id="RHEA-COMP:11060"/>
        <dbReference type="Rhea" id="RHEA-COMP:11061"/>
        <dbReference type="ChEBI" id="CHEBI:15378"/>
        <dbReference type="ChEBI" id="CHEBI:30013"/>
        <dbReference type="ChEBI" id="CHEBI:57692"/>
        <dbReference type="ChEBI" id="CHEBI:74257"/>
        <dbReference type="ChEBI" id="CHEBI:456215"/>
        <dbReference type="EC" id="2.7.1.180"/>
    </reaction>
</comment>
<evidence type="ECO:0000256" key="1">
    <source>
        <dbReference type="ARBA" id="ARBA00001946"/>
    </source>
</evidence>
<dbReference type="SUPFAM" id="SSF143631">
    <property type="entry name" value="ApbE-like"/>
    <property type="match status" value="1"/>
</dbReference>
<name>A0ABM9MTF5_9LACO</name>
<dbReference type="EMBL" id="CAUZLY010000004">
    <property type="protein sequence ID" value="CAK1238398.1"/>
    <property type="molecule type" value="Genomic_DNA"/>
</dbReference>
<accession>A0ABM9MTF5</accession>
<protein>
    <recommendedName>
        <fullName evidence="3">FAD:protein FMN transferase</fullName>
        <ecNumber evidence="2">2.7.1.180</ecNumber>
    </recommendedName>
    <alternativeName>
        <fullName evidence="9">Flavin transferase</fullName>
    </alternativeName>
</protein>
<dbReference type="Gene3D" id="3.10.520.10">
    <property type="entry name" value="ApbE-like domains"/>
    <property type="match status" value="2"/>
</dbReference>
<organism evidence="11 12">
    <name type="scientific">Fructobacillus cardui</name>
    <dbReference type="NCBI Taxonomy" id="2893170"/>
    <lineage>
        <taxon>Bacteria</taxon>
        <taxon>Bacillati</taxon>
        <taxon>Bacillota</taxon>
        <taxon>Bacilli</taxon>
        <taxon>Lactobacillales</taxon>
        <taxon>Lactobacillaceae</taxon>
        <taxon>Fructobacillus</taxon>
    </lineage>
</organism>
<dbReference type="RefSeq" id="WP_338347266.1">
    <property type="nucleotide sequence ID" value="NZ_CAUZLS010000008.1"/>
</dbReference>
<evidence type="ECO:0000256" key="5">
    <source>
        <dbReference type="ARBA" id="ARBA00022679"/>
    </source>
</evidence>
<dbReference type="InterPro" id="IPR003374">
    <property type="entry name" value="ApbE-like_sf"/>
</dbReference>
<keyword evidence="7" id="KW-0274">FAD</keyword>
<dbReference type="EC" id="2.7.1.180" evidence="2"/>
<evidence type="ECO:0000256" key="4">
    <source>
        <dbReference type="ARBA" id="ARBA00022630"/>
    </source>
</evidence>
<comment type="cofactor">
    <cofactor evidence="1">
        <name>Mg(2+)</name>
        <dbReference type="ChEBI" id="CHEBI:18420"/>
    </cofactor>
</comment>
<dbReference type="PANTHER" id="PTHR30040:SF2">
    <property type="entry name" value="FAD:PROTEIN FMN TRANSFERASE"/>
    <property type="match status" value="1"/>
</dbReference>
<proteinExistence type="predicted"/>
<dbReference type="GO" id="GO:0016740">
    <property type="term" value="F:transferase activity"/>
    <property type="evidence" value="ECO:0007669"/>
    <property type="project" value="UniProtKB-KW"/>
</dbReference>